<evidence type="ECO:0000256" key="3">
    <source>
        <dbReference type="ARBA" id="ARBA00022679"/>
    </source>
</evidence>
<dbReference type="InterPro" id="IPR029044">
    <property type="entry name" value="Nucleotide-diphossugar_trans"/>
</dbReference>
<keyword evidence="3 5" id="KW-0808">Transferase</keyword>
<gene>
    <name evidence="5" type="ordered locus">Fleli_0631</name>
</gene>
<evidence type="ECO:0000313" key="5">
    <source>
        <dbReference type="EMBL" id="AFM03095.1"/>
    </source>
</evidence>
<keyword evidence="6" id="KW-1185">Reference proteome</keyword>
<organism evidence="5 6">
    <name type="scientific">Bernardetia litoralis (strain ATCC 23117 / DSM 6794 / NBRC 15988 / NCIMB 1366 / Fx l1 / Sio-4)</name>
    <name type="common">Flexibacter litoralis</name>
    <dbReference type="NCBI Taxonomy" id="880071"/>
    <lineage>
        <taxon>Bacteria</taxon>
        <taxon>Pseudomonadati</taxon>
        <taxon>Bacteroidota</taxon>
        <taxon>Cytophagia</taxon>
        <taxon>Cytophagales</taxon>
        <taxon>Bernardetiaceae</taxon>
        <taxon>Bernardetia</taxon>
    </lineage>
</organism>
<evidence type="ECO:0000256" key="2">
    <source>
        <dbReference type="ARBA" id="ARBA00022676"/>
    </source>
</evidence>
<dbReference type="HOGENOM" id="CLU_023845_4_0_10"/>
<proteinExistence type="inferred from homology"/>
<dbReference type="Pfam" id="PF00535">
    <property type="entry name" value="Glycos_transf_2"/>
    <property type="match status" value="1"/>
</dbReference>
<feature type="domain" description="Glycosyltransferase 2-like" evidence="4">
    <location>
        <begin position="15"/>
        <end position="132"/>
    </location>
</feature>
<evidence type="ECO:0000313" key="6">
    <source>
        <dbReference type="Proteomes" id="UP000006054"/>
    </source>
</evidence>
<dbReference type="Gene3D" id="3.90.550.10">
    <property type="entry name" value="Spore Coat Polysaccharide Biosynthesis Protein SpsA, Chain A"/>
    <property type="match status" value="1"/>
</dbReference>
<evidence type="ECO:0000256" key="1">
    <source>
        <dbReference type="ARBA" id="ARBA00006739"/>
    </source>
</evidence>
<keyword evidence="2" id="KW-0328">Glycosyltransferase</keyword>
<dbReference type="PATRIC" id="fig|880071.3.peg.598"/>
<dbReference type="Proteomes" id="UP000006054">
    <property type="component" value="Chromosome"/>
</dbReference>
<dbReference type="STRING" id="880071.Fleli_0631"/>
<dbReference type="SUPFAM" id="SSF53448">
    <property type="entry name" value="Nucleotide-diphospho-sugar transferases"/>
    <property type="match status" value="1"/>
</dbReference>
<evidence type="ECO:0000259" key="4">
    <source>
        <dbReference type="Pfam" id="PF00535"/>
    </source>
</evidence>
<comment type="similarity">
    <text evidence="1">Belongs to the glycosyltransferase 2 family.</text>
</comment>
<dbReference type="EMBL" id="CP003345">
    <property type="protein sequence ID" value="AFM03095.1"/>
    <property type="molecule type" value="Genomic_DNA"/>
</dbReference>
<reference evidence="6" key="1">
    <citation type="submission" date="2012-06" db="EMBL/GenBank/DDBJ databases">
        <title>The complete genome of Flexibacter litoralis DSM 6794.</title>
        <authorList>
            <person name="Lucas S."/>
            <person name="Copeland A."/>
            <person name="Lapidus A."/>
            <person name="Glavina del Rio T."/>
            <person name="Dalin E."/>
            <person name="Tice H."/>
            <person name="Bruce D."/>
            <person name="Goodwin L."/>
            <person name="Pitluck S."/>
            <person name="Peters L."/>
            <person name="Ovchinnikova G."/>
            <person name="Lu M."/>
            <person name="Kyrpides N."/>
            <person name="Mavromatis K."/>
            <person name="Ivanova N."/>
            <person name="Brettin T."/>
            <person name="Detter J.C."/>
            <person name="Han C."/>
            <person name="Larimer F."/>
            <person name="Land M."/>
            <person name="Hauser L."/>
            <person name="Markowitz V."/>
            <person name="Cheng J.-F."/>
            <person name="Hugenholtz P."/>
            <person name="Woyke T."/>
            <person name="Wu D."/>
            <person name="Spring S."/>
            <person name="Lang E."/>
            <person name="Kopitz M."/>
            <person name="Brambilla E."/>
            <person name="Klenk H.-P."/>
            <person name="Eisen J.A."/>
        </authorList>
    </citation>
    <scope>NUCLEOTIDE SEQUENCE [LARGE SCALE GENOMIC DNA]</scope>
    <source>
        <strain evidence="6">ATCC 23117 / DSM 6794 / NBRC 15988 / NCIMB 1366 / Sio-4</strain>
    </source>
</reference>
<name>I4AGL0_BERLS</name>
<dbReference type="KEGG" id="fli:Fleli_0631"/>
<sequence>MYFKSKKMNSKIALVILNYNGEKLFPVFLPSVIEHSTNDFTEIIIADNASTDNSIDYLKSNYPTIRRIELTQNHGFAEGYNQALDILKLEKQFDYYILLNSDVEVTQNWLNPILEIFEHDTEKNISAIQPKIRMHAHKHLFEHAGAAGGMIDYLGYPFCRGRIFDTLEEDKGQYNNQIPIFWATGAAMAIRAEVYHNLGGLDKDFFAHMEEIDLCWRIHHTGKNIVYCPKSTVFHLGGGTLNPMSERKTYLNFRNGLTLLLKNLPSKNLFFKIYFRMLLDGLAGIKFLLDGKPKFTLAIIKAHFYMYANLSSILAKRKDNQKKFGNLKLPSIVYSKSIVWQYFAKKNKTFDKLEN</sequence>
<accession>I4AGL0</accession>
<dbReference type="eggNOG" id="COG1216">
    <property type="taxonomic scope" value="Bacteria"/>
</dbReference>
<dbReference type="GO" id="GO:0016757">
    <property type="term" value="F:glycosyltransferase activity"/>
    <property type="evidence" value="ECO:0007669"/>
    <property type="project" value="UniProtKB-KW"/>
</dbReference>
<dbReference type="InterPro" id="IPR001173">
    <property type="entry name" value="Glyco_trans_2-like"/>
</dbReference>
<protein>
    <submittedName>
        <fullName evidence="5">Putative glycosyltransferase</fullName>
    </submittedName>
</protein>
<dbReference type="PANTHER" id="PTHR43179:SF12">
    <property type="entry name" value="GALACTOFURANOSYLTRANSFERASE GLFT2"/>
    <property type="match status" value="1"/>
</dbReference>
<dbReference type="AlphaFoldDB" id="I4AGL0"/>
<dbReference type="CDD" id="cd04186">
    <property type="entry name" value="GT_2_like_c"/>
    <property type="match status" value="1"/>
</dbReference>
<dbReference type="PANTHER" id="PTHR43179">
    <property type="entry name" value="RHAMNOSYLTRANSFERASE WBBL"/>
    <property type="match status" value="1"/>
</dbReference>